<keyword evidence="4" id="KW-1185">Reference proteome</keyword>
<gene>
    <name evidence="3" type="ORF">SAMN05421642_10675</name>
</gene>
<accession>A0A239HVX0</accession>
<feature type="signal peptide" evidence="2">
    <location>
        <begin position="1"/>
        <end position="20"/>
    </location>
</feature>
<feature type="chain" id="PRO_5039486940" description="Lipoprotein" evidence="2">
    <location>
        <begin position="21"/>
        <end position="217"/>
    </location>
</feature>
<protein>
    <recommendedName>
        <fullName evidence="5">Lipoprotein</fullName>
    </recommendedName>
</protein>
<sequence>MYRRQVHGCTAAAVFAVLLAGCGGSVDGSATAPLATVDTDPPSVVRTTTPHVTTTPPSTTAPSTTSPTTSTTTTTSAPRTADASRFQAQPGFYFFTSPSGKFECGIAVTDTSVAGCHGDFPSTAPRVEGSGAPGSTVAPNTVELTVGSPARFLSSGDPRFHRFDGAAAALDYGDTLSIPGSGESNGLYCRVDEKTGVTCRDQVGHGFTVSDSAFELK</sequence>
<dbReference type="RefSeq" id="WP_089246730.1">
    <property type="nucleotide sequence ID" value="NZ_FZOW01000006.1"/>
</dbReference>
<feature type="compositionally biased region" description="Low complexity" evidence="1">
    <location>
        <begin position="41"/>
        <end position="81"/>
    </location>
</feature>
<keyword evidence="2" id="KW-0732">Signal</keyword>
<organism evidence="3 4">
    <name type="scientific">Rhodococcoides kyotonense</name>
    <dbReference type="NCBI Taxonomy" id="398843"/>
    <lineage>
        <taxon>Bacteria</taxon>
        <taxon>Bacillati</taxon>
        <taxon>Actinomycetota</taxon>
        <taxon>Actinomycetes</taxon>
        <taxon>Mycobacteriales</taxon>
        <taxon>Nocardiaceae</taxon>
        <taxon>Rhodococcoides</taxon>
    </lineage>
</organism>
<evidence type="ECO:0008006" key="5">
    <source>
        <dbReference type="Google" id="ProtNLM"/>
    </source>
</evidence>
<dbReference type="EMBL" id="FZOW01000006">
    <property type="protein sequence ID" value="SNS85526.1"/>
    <property type="molecule type" value="Genomic_DNA"/>
</dbReference>
<reference evidence="4" key="1">
    <citation type="submission" date="2017-06" db="EMBL/GenBank/DDBJ databases">
        <authorList>
            <person name="Varghese N."/>
            <person name="Submissions S."/>
        </authorList>
    </citation>
    <scope>NUCLEOTIDE SEQUENCE [LARGE SCALE GENOMIC DNA]</scope>
    <source>
        <strain evidence="4">JCM 23211</strain>
    </source>
</reference>
<feature type="region of interest" description="Disordered" evidence="1">
    <location>
        <begin position="33"/>
        <end position="82"/>
    </location>
</feature>
<evidence type="ECO:0000256" key="2">
    <source>
        <dbReference type="SAM" id="SignalP"/>
    </source>
</evidence>
<proteinExistence type="predicted"/>
<dbReference type="Proteomes" id="UP000198327">
    <property type="component" value="Unassembled WGS sequence"/>
</dbReference>
<evidence type="ECO:0000256" key="1">
    <source>
        <dbReference type="SAM" id="MobiDB-lite"/>
    </source>
</evidence>
<dbReference type="OrthoDB" id="4460997at2"/>
<dbReference type="AlphaFoldDB" id="A0A239HVX0"/>
<evidence type="ECO:0000313" key="3">
    <source>
        <dbReference type="EMBL" id="SNS85526.1"/>
    </source>
</evidence>
<dbReference type="PROSITE" id="PS51257">
    <property type="entry name" value="PROKAR_LIPOPROTEIN"/>
    <property type="match status" value="1"/>
</dbReference>
<evidence type="ECO:0000313" key="4">
    <source>
        <dbReference type="Proteomes" id="UP000198327"/>
    </source>
</evidence>
<name>A0A239HVX0_9NOCA</name>